<dbReference type="PROSITE" id="PS50949">
    <property type="entry name" value="HTH_GNTR"/>
    <property type="match status" value="1"/>
</dbReference>
<dbReference type="SMART" id="SM00895">
    <property type="entry name" value="FCD"/>
    <property type="match status" value="1"/>
</dbReference>
<name>A0A2M9ARA1_9ACTN</name>
<protein>
    <submittedName>
        <fullName evidence="5">DNA-binding GntR family transcriptional regulator</fullName>
    </submittedName>
</protein>
<evidence type="ECO:0000313" key="5">
    <source>
        <dbReference type="EMBL" id="PJJ48231.1"/>
    </source>
</evidence>
<sequence length="223" mass="24214">MTAQDVRPTSDPAVVARAIREAILDAGFAPGQRLVEADLSEQFDASRGAVRTALLSLAGEGLVERVANRGARVRVVPLSEAIEIYEVRAVVESLCAEKAARNVDDSAIAELREIGDRMRSAVSSGDVFGYSALNQRLHQMLRELGHQQTAADVLDRLHGQLVRHQFRLATQPGRPQVSLPEHLAIIEAVCSRDPEASAAAVRAHLDSVISAMREVGERSDVRR</sequence>
<dbReference type="EMBL" id="PGEZ01000003">
    <property type="protein sequence ID" value="PJJ48231.1"/>
    <property type="molecule type" value="Genomic_DNA"/>
</dbReference>
<dbReference type="GO" id="GO:0003677">
    <property type="term" value="F:DNA binding"/>
    <property type="evidence" value="ECO:0007669"/>
    <property type="project" value="UniProtKB-KW"/>
</dbReference>
<dbReference type="Proteomes" id="UP000230842">
    <property type="component" value="Unassembled WGS sequence"/>
</dbReference>
<organism evidence="5 6">
    <name type="scientific">Mumia flava</name>
    <dbReference type="NCBI Taxonomy" id="1348852"/>
    <lineage>
        <taxon>Bacteria</taxon>
        <taxon>Bacillati</taxon>
        <taxon>Actinomycetota</taxon>
        <taxon>Actinomycetes</taxon>
        <taxon>Propionibacteriales</taxon>
        <taxon>Nocardioidaceae</taxon>
        <taxon>Mumia</taxon>
    </lineage>
</organism>
<feature type="domain" description="HTH gntR-type" evidence="4">
    <location>
        <begin position="9"/>
        <end position="76"/>
    </location>
</feature>
<dbReference type="Pfam" id="PF00392">
    <property type="entry name" value="GntR"/>
    <property type="match status" value="1"/>
</dbReference>
<keyword evidence="6" id="KW-1185">Reference proteome</keyword>
<keyword evidence="3" id="KW-0804">Transcription</keyword>
<dbReference type="GO" id="GO:0003700">
    <property type="term" value="F:DNA-binding transcription factor activity"/>
    <property type="evidence" value="ECO:0007669"/>
    <property type="project" value="InterPro"/>
</dbReference>
<dbReference type="InterPro" id="IPR008920">
    <property type="entry name" value="TF_FadR/GntR_C"/>
</dbReference>
<evidence type="ECO:0000313" key="6">
    <source>
        <dbReference type="Proteomes" id="UP000230842"/>
    </source>
</evidence>
<dbReference type="PANTHER" id="PTHR43537">
    <property type="entry name" value="TRANSCRIPTIONAL REGULATOR, GNTR FAMILY"/>
    <property type="match status" value="1"/>
</dbReference>
<dbReference type="RefSeq" id="WP_100415551.1">
    <property type="nucleotide sequence ID" value="NZ_PGEZ01000003.1"/>
</dbReference>
<dbReference type="InterPro" id="IPR011711">
    <property type="entry name" value="GntR_C"/>
</dbReference>
<evidence type="ECO:0000259" key="4">
    <source>
        <dbReference type="PROSITE" id="PS50949"/>
    </source>
</evidence>
<keyword evidence="2 5" id="KW-0238">DNA-binding</keyword>
<accession>A0A2M9ARA1</accession>
<proteinExistence type="predicted"/>
<comment type="caution">
    <text evidence="5">The sequence shown here is derived from an EMBL/GenBank/DDBJ whole genome shotgun (WGS) entry which is preliminary data.</text>
</comment>
<dbReference type="Gene3D" id="1.10.10.10">
    <property type="entry name" value="Winged helix-like DNA-binding domain superfamily/Winged helix DNA-binding domain"/>
    <property type="match status" value="1"/>
</dbReference>
<evidence type="ECO:0000256" key="1">
    <source>
        <dbReference type="ARBA" id="ARBA00023015"/>
    </source>
</evidence>
<evidence type="ECO:0000256" key="3">
    <source>
        <dbReference type="ARBA" id="ARBA00023163"/>
    </source>
</evidence>
<dbReference type="AlphaFoldDB" id="A0A2M9ARA1"/>
<evidence type="ECO:0000256" key="2">
    <source>
        <dbReference type="ARBA" id="ARBA00023125"/>
    </source>
</evidence>
<dbReference type="OrthoDB" id="3186208at2"/>
<dbReference type="Gene3D" id="1.20.120.530">
    <property type="entry name" value="GntR ligand-binding domain-like"/>
    <property type="match status" value="1"/>
</dbReference>
<dbReference type="InterPro" id="IPR036390">
    <property type="entry name" value="WH_DNA-bd_sf"/>
</dbReference>
<reference evidence="5 6" key="1">
    <citation type="submission" date="2017-11" db="EMBL/GenBank/DDBJ databases">
        <title>Genomic Encyclopedia of Archaeal and Bacterial Type Strains, Phase II (KMG-II): From Individual Species to Whole Genera.</title>
        <authorList>
            <person name="Goeker M."/>
        </authorList>
    </citation>
    <scope>NUCLEOTIDE SEQUENCE [LARGE SCALE GENOMIC DNA]</scope>
    <source>
        <strain evidence="5 6">DSM 27763</strain>
    </source>
</reference>
<dbReference type="PANTHER" id="PTHR43537:SF24">
    <property type="entry name" value="GLUCONATE OPERON TRANSCRIPTIONAL REPRESSOR"/>
    <property type="match status" value="1"/>
</dbReference>
<dbReference type="InterPro" id="IPR000524">
    <property type="entry name" value="Tscrpt_reg_HTH_GntR"/>
</dbReference>
<dbReference type="InterPro" id="IPR036388">
    <property type="entry name" value="WH-like_DNA-bd_sf"/>
</dbReference>
<dbReference type="SMART" id="SM00345">
    <property type="entry name" value="HTH_GNTR"/>
    <property type="match status" value="1"/>
</dbReference>
<dbReference type="SUPFAM" id="SSF46785">
    <property type="entry name" value="Winged helix' DNA-binding domain"/>
    <property type="match status" value="1"/>
</dbReference>
<dbReference type="Pfam" id="PF07729">
    <property type="entry name" value="FCD"/>
    <property type="match status" value="1"/>
</dbReference>
<dbReference type="SUPFAM" id="SSF48008">
    <property type="entry name" value="GntR ligand-binding domain-like"/>
    <property type="match status" value="1"/>
</dbReference>
<gene>
    <name evidence="5" type="ORF">CLV56_3935</name>
</gene>
<dbReference type="CDD" id="cd07377">
    <property type="entry name" value="WHTH_GntR"/>
    <property type="match status" value="1"/>
</dbReference>
<keyword evidence="1" id="KW-0805">Transcription regulation</keyword>